<proteinExistence type="predicted"/>
<dbReference type="RefSeq" id="WP_202990495.1">
    <property type="nucleotide sequence ID" value="NZ_JAENHO010000002.1"/>
</dbReference>
<dbReference type="Proteomes" id="UP000598996">
    <property type="component" value="Unassembled WGS sequence"/>
</dbReference>
<accession>A0ABS1VK60</accession>
<gene>
    <name evidence="1" type="ORF">JKJ07_07520</name>
</gene>
<comment type="caution">
    <text evidence="1">The sequence shown here is derived from an EMBL/GenBank/DDBJ whole genome shotgun (WGS) entry which is preliminary data.</text>
</comment>
<evidence type="ECO:0000313" key="2">
    <source>
        <dbReference type="Proteomes" id="UP000598996"/>
    </source>
</evidence>
<reference evidence="1 2" key="1">
    <citation type="submission" date="2021-01" db="EMBL/GenBank/DDBJ databases">
        <title>Actinoplanes sp. nov. LDG1-01 isolated from lichen.</title>
        <authorList>
            <person name="Saeng-In P."/>
            <person name="Phongsopitanun W."/>
            <person name="Kanchanasin P."/>
            <person name="Yuki M."/>
            <person name="Kudo T."/>
            <person name="Ohkuma M."/>
            <person name="Tanasupawat S."/>
        </authorList>
    </citation>
    <scope>NUCLEOTIDE SEQUENCE [LARGE SCALE GENOMIC DNA]</scope>
    <source>
        <strain evidence="1 2">LDG1-01</strain>
    </source>
</reference>
<keyword evidence="2" id="KW-1185">Reference proteome</keyword>
<name>A0ABS1VK60_9ACTN</name>
<sequence length="70" mass="7574">MLVGDCVRVQGDKFLGELPCKGGGDPKPTHVVKEIGPTVCAGYDIQIFRYPEGSLEDALSNTDTYCLNKL</sequence>
<dbReference type="EMBL" id="JAENHO010000002">
    <property type="protein sequence ID" value="MBL7254157.1"/>
    <property type="molecule type" value="Genomic_DNA"/>
</dbReference>
<evidence type="ECO:0000313" key="1">
    <source>
        <dbReference type="EMBL" id="MBL7254157.1"/>
    </source>
</evidence>
<organism evidence="1 2">
    <name type="scientific">Paractinoplanes lichenicola</name>
    <dbReference type="NCBI Taxonomy" id="2802976"/>
    <lineage>
        <taxon>Bacteria</taxon>
        <taxon>Bacillati</taxon>
        <taxon>Actinomycetota</taxon>
        <taxon>Actinomycetes</taxon>
        <taxon>Micromonosporales</taxon>
        <taxon>Micromonosporaceae</taxon>
        <taxon>Paractinoplanes</taxon>
    </lineage>
</organism>
<protein>
    <submittedName>
        <fullName evidence="1">Uncharacterized protein</fullName>
    </submittedName>
</protein>